<organism evidence="1 2">
    <name type="scientific">Trichuris muris</name>
    <name type="common">Mouse whipworm</name>
    <dbReference type="NCBI Taxonomy" id="70415"/>
    <lineage>
        <taxon>Eukaryota</taxon>
        <taxon>Metazoa</taxon>
        <taxon>Ecdysozoa</taxon>
        <taxon>Nematoda</taxon>
        <taxon>Enoplea</taxon>
        <taxon>Dorylaimia</taxon>
        <taxon>Trichinellida</taxon>
        <taxon>Trichuridae</taxon>
        <taxon>Trichuris</taxon>
    </lineage>
</organism>
<protein>
    <submittedName>
        <fullName evidence="2">Uncharacterized protein</fullName>
    </submittedName>
</protein>
<dbReference type="Proteomes" id="UP000046395">
    <property type="component" value="Unassembled WGS sequence"/>
</dbReference>
<name>A0A5S6Q937_TRIMR</name>
<keyword evidence="1" id="KW-1185">Reference proteome</keyword>
<proteinExistence type="predicted"/>
<sequence length="247" mass="27982">MAVAPTVVNTMVRDVLLWIATVSIFHNKVAIGLSFRRRLLPVYEHKEYIPPSQWPTAIYVPGSYPFMHRPSDDEIKPEPFMSEFVNGFATGSQRIKYMKGSLNIPSVRHNAIWDMTGQLRLGPSLTHFNWENEVLRKNSLNLSPAAQNVLEYDPAFDQGSESLGRSAYSGCTSAYCRNPEPGFDGAMVMQPPKNFYLNGKLDFPLFTGTYGEGYRFDRHFDIFAGRHPISVTVGEHTNPFIKAMLRQ</sequence>
<evidence type="ECO:0000313" key="1">
    <source>
        <dbReference type="Proteomes" id="UP000046395"/>
    </source>
</evidence>
<dbReference type="WBParaSite" id="TMUE_1000003703.1">
    <property type="protein sequence ID" value="TMUE_1000003703.1"/>
    <property type="gene ID" value="WBGene00287715"/>
</dbReference>
<reference evidence="2" key="1">
    <citation type="submission" date="2019-12" db="UniProtKB">
        <authorList>
            <consortium name="WormBaseParasite"/>
        </authorList>
    </citation>
    <scope>IDENTIFICATION</scope>
</reference>
<accession>A0A5S6Q937</accession>
<evidence type="ECO:0000313" key="2">
    <source>
        <dbReference type="WBParaSite" id="TMUE_1000003703.1"/>
    </source>
</evidence>
<dbReference type="STRING" id="70415.A0A5S6Q937"/>
<dbReference type="AlphaFoldDB" id="A0A5S6Q937"/>